<keyword evidence="1" id="KW-0805">Transcription regulation</keyword>
<dbReference type="SUPFAM" id="SSF46785">
    <property type="entry name" value="Winged helix' DNA-binding domain"/>
    <property type="match status" value="1"/>
</dbReference>
<proteinExistence type="predicted"/>
<dbReference type="SMART" id="SM00345">
    <property type="entry name" value="HTH_GNTR"/>
    <property type="match status" value="1"/>
</dbReference>
<gene>
    <name evidence="5" type="ORF">C7B47_12370</name>
</gene>
<dbReference type="SUPFAM" id="SSF48008">
    <property type="entry name" value="GntR ligand-binding domain-like"/>
    <property type="match status" value="1"/>
</dbReference>
<dbReference type="Pfam" id="PF00392">
    <property type="entry name" value="GntR"/>
    <property type="match status" value="1"/>
</dbReference>
<dbReference type="GO" id="GO:0003677">
    <property type="term" value="F:DNA binding"/>
    <property type="evidence" value="ECO:0007669"/>
    <property type="project" value="UniProtKB-KW"/>
</dbReference>
<reference evidence="5 6" key="1">
    <citation type="journal article" date="2014" name="BMC Genomics">
        <title>Comparison of environmental and isolate Sulfobacillus genomes reveals diverse carbon, sulfur, nitrogen, and hydrogen metabolisms.</title>
        <authorList>
            <person name="Justice N.B."/>
            <person name="Norman A."/>
            <person name="Brown C.T."/>
            <person name="Singh A."/>
            <person name="Thomas B.C."/>
            <person name="Banfield J.F."/>
        </authorList>
    </citation>
    <scope>NUCLEOTIDE SEQUENCE [LARGE SCALE GENOMIC DNA]</scope>
    <source>
        <strain evidence="5">AMDSBA5</strain>
    </source>
</reference>
<dbReference type="Gene3D" id="1.20.120.530">
    <property type="entry name" value="GntR ligand-binding domain-like"/>
    <property type="match status" value="1"/>
</dbReference>
<dbReference type="Pfam" id="PF07729">
    <property type="entry name" value="FCD"/>
    <property type="match status" value="1"/>
</dbReference>
<evidence type="ECO:0000256" key="3">
    <source>
        <dbReference type="ARBA" id="ARBA00023163"/>
    </source>
</evidence>
<feature type="domain" description="HTH gntR-type" evidence="4">
    <location>
        <begin position="28"/>
        <end position="95"/>
    </location>
</feature>
<dbReference type="InterPro" id="IPR036388">
    <property type="entry name" value="WH-like_DNA-bd_sf"/>
</dbReference>
<sequence length="239" mass="26651">MIVKENFESPTSPSAPLSTSLLKPIVPQSVAEEVYQQLRQAIVDGDLPPGHRLVERSLAESLQVSRTPVREALKQLMSEGLVSVDGHRGLIVSRLSVESIREAYQVREVLEGLAARLAAENHYNPDDMLRLEDALLKMESGQLSPKEFDGVHGVFHDTIAKMSQNSYVIHCLQDLSAFRTRMVSLDWIPKTRVNTSLAEHRAIFDAIRNGQPDEAEKQARGHVARTRQTLISRLTAESP</sequence>
<evidence type="ECO:0000313" key="6">
    <source>
        <dbReference type="Proteomes" id="UP000242705"/>
    </source>
</evidence>
<evidence type="ECO:0000313" key="5">
    <source>
        <dbReference type="EMBL" id="PSR25380.1"/>
    </source>
</evidence>
<dbReference type="GO" id="GO:0003700">
    <property type="term" value="F:DNA-binding transcription factor activity"/>
    <property type="evidence" value="ECO:0007669"/>
    <property type="project" value="InterPro"/>
</dbReference>
<keyword evidence="3" id="KW-0804">Transcription</keyword>
<dbReference type="CDD" id="cd07377">
    <property type="entry name" value="WHTH_GntR"/>
    <property type="match status" value="1"/>
</dbReference>
<evidence type="ECO:0000259" key="4">
    <source>
        <dbReference type="PROSITE" id="PS50949"/>
    </source>
</evidence>
<dbReference type="InterPro" id="IPR000524">
    <property type="entry name" value="Tscrpt_reg_HTH_GntR"/>
</dbReference>
<dbReference type="Gene3D" id="1.10.10.10">
    <property type="entry name" value="Winged helix-like DNA-binding domain superfamily/Winged helix DNA-binding domain"/>
    <property type="match status" value="1"/>
</dbReference>
<dbReference type="InterPro" id="IPR011711">
    <property type="entry name" value="GntR_C"/>
</dbReference>
<accession>A0A2T2WT19</accession>
<dbReference type="PANTHER" id="PTHR43537">
    <property type="entry name" value="TRANSCRIPTIONAL REGULATOR, GNTR FAMILY"/>
    <property type="match status" value="1"/>
</dbReference>
<comment type="caution">
    <text evidence="5">The sequence shown here is derived from an EMBL/GenBank/DDBJ whole genome shotgun (WGS) entry which is preliminary data.</text>
</comment>
<dbReference type="PRINTS" id="PR00035">
    <property type="entry name" value="HTHGNTR"/>
</dbReference>
<dbReference type="EMBL" id="PXYX01000031">
    <property type="protein sequence ID" value="PSR25380.1"/>
    <property type="molecule type" value="Genomic_DNA"/>
</dbReference>
<organism evidence="5 6">
    <name type="scientific">Sulfobacillus thermosulfidooxidans</name>
    <dbReference type="NCBI Taxonomy" id="28034"/>
    <lineage>
        <taxon>Bacteria</taxon>
        <taxon>Bacillati</taxon>
        <taxon>Bacillota</taxon>
        <taxon>Clostridia</taxon>
        <taxon>Eubacteriales</taxon>
        <taxon>Clostridiales Family XVII. Incertae Sedis</taxon>
        <taxon>Sulfobacillus</taxon>
    </lineage>
</organism>
<protein>
    <submittedName>
        <fullName evidence="5">GntR family transcriptional regulator</fullName>
    </submittedName>
</protein>
<dbReference type="AlphaFoldDB" id="A0A2T2WT19"/>
<dbReference type="InterPro" id="IPR008920">
    <property type="entry name" value="TF_FadR/GntR_C"/>
</dbReference>
<dbReference type="Proteomes" id="UP000242705">
    <property type="component" value="Unassembled WGS sequence"/>
</dbReference>
<keyword evidence="2" id="KW-0238">DNA-binding</keyword>
<dbReference type="InterPro" id="IPR036390">
    <property type="entry name" value="WH_DNA-bd_sf"/>
</dbReference>
<evidence type="ECO:0000256" key="1">
    <source>
        <dbReference type="ARBA" id="ARBA00023015"/>
    </source>
</evidence>
<dbReference type="PANTHER" id="PTHR43537:SF24">
    <property type="entry name" value="GLUCONATE OPERON TRANSCRIPTIONAL REPRESSOR"/>
    <property type="match status" value="1"/>
</dbReference>
<name>A0A2T2WT19_SULTH</name>
<evidence type="ECO:0000256" key="2">
    <source>
        <dbReference type="ARBA" id="ARBA00023125"/>
    </source>
</evidence>
<dbReference type="SMART" id="SM00895">
    <property type="entry name" value="FCD"/>
    <property type="match status" value="1"/>
</dbReference>
<dbReference type="PROSITE" id="PS50949">
    <property type="entry name" value="HTH_GNTR"/>
    <property type="match status" value="1"/>
</dbReference>